<gene>
    <name evidence="2" type="ORF">P7K49_008148</name>
</gene>
<feature type="region of interest" description="Disordered" evidence="1">
    <location>
        <begin position="48"/>
        <end position="67"/>
    </location>
</feature>
<comment type="caution">
    <text evidence="2">The sequence shown here is derived from an EMBL/GenBank/DDBJ whole genome shotgun (WGS) entry which is preliminary data.</text>
</comment>
<evidence type="ECO:0000256" key="1">
    <source>
        <dbReference type="SAM" id="MobiDB-lite"/>
    </source>
</evidence>
<dbReference type="EMBL" id="JASSZA010000004">
    <property type="protein sequence ID" value="KAK2113882.1"/>
    <property type="molecule type" value="Genomic_DNA"/>
</dbReference>
<feature type="non-terminal residue" evidence="2">
    <location>
        <position position="67"/>
    </location>
</feature>
<organism evidence="2 3">
    <name type="scientific">Saguinus oedipus</name>
    <name type="common">Cotton-top tamarin</name>
    <name type="synonym">Oedipomidas oedipus</name>
    <dbReference type="NCBI Taxonomy" id="9490"/>
    <lineage>
        <taxon>Eukaryota</taxon>
        <taxon>Metazoa</taxon>
        <taxon>Chordata</taxon>
        <taxon>Craniata</taxon>
        <taxon>Vertebrata</taxon>
        <taxon>Euteleostomi</taxon>
        <taxon>Mammalia</taxon>
        <taxon>Eutheria</taxon>
        <taxon>Euarchontoglires</taxon>
        <taxon>Primates</taxon>
        <taxon>Haplorrhini</taxon>
        <taxon>Platyrrhini</taxon>
        <taxon>Cebidae</taxon>
        <taxon>Callitrichinae</taxon>
        <taxon>Saguinus</taxon>
    </lineage>
</organism>
<protein>
    <submittedName>
        <fullName evidence="2">Uncharacterized protein</fullName>
    </submittedName>
</protein>
<sequence>MPLSIAGADLLPVSPDCEELVERGSCSHHSEYDPNLLDAPLTEVIVTQPDPMVSTPRTAPQWDPGPV</sequence>
<evidence type="ECO:0000313" key="3">
    <source>
        <dbReference type="Proteomes" id="UP001266305"/>
    </source>
</evidence>
<keyword evidence="3" id="KW-1185">Reference proteome</keyword>
<reference evidence="2 3" key="1">
    <citation type="submission" date="2023-05" db="EMBL/GenBank/DDBJ databases">
        <title>B98-5 Cell Line De Novo Hybrid Assembly: An Optical Mapping Approach.</title>
        <authorList>
            <person name="Kananen K."/>
            <person name="Auerbach J.A."/>
            <person name="Kautto E."/>
            <person name="Blachly J.S."/>
        </authorList>
    </citation>
    <scope>NUCLEOTIDE SEQUENCE [LARGE SCALE GENOMIC DNA]</scope>
    <source>
        <strain evidence="2">B95-8</strain>
        <tissue evidence="2">Cell line</tissue>
    </source>
</reference>
<accession>A0ABQ9VWY2</accession>
<evidence type="ECO:0000313" key="2">
    <source>
        <dbReference type="EMBL" id="KAK2113882.1"/>
    </source>
</evidence>
<name>A0ABQ9VWY2_SAGOE</name>
<proteinExistence type="predicted"/>
<dbReference type="Proteomes" id="UP001266305">
    <property type="component" value="Unassembled WGS sequence"/>
</dbReference>